<protein>
    <recommendedName>
        <fullName evidence="9">1-deoxy-D-xylulose 5-phosphate reductoisomerase</fullName>
        <shortName evidence="9">DXP reductoisomerase</shortName>
        <ecNumber evidence="9">1.1.1.267</ecNumber>
    </recommendedName>
    <alternativeName>
        <fullName evidence="9">1-deoxyxylulose-5-phosphate reductoisomerase</fullName>
    </alternativeName>
    <alternativeName>
        <fullName evidence="9">2-C-methyl-D-erythritol 4-phosphate synthase</fullName>
    </alternativeName>
</protein>
<feature type="binding site" evidence="9">
    <location>
        <position position="179"/>
    </location>
    <ligand>
        <name>1-deoxy-D-xylulose 5-phosphate</name>
        <dbReference type="ChEBI" id="CHEBI:57792"/>
    </ligand>
</feature>
<feature type="domain" description="1-deoxy-D-xylulose 5-phosphate reductoisomerase C-terminal" evidence="11">
    <location>
        <begin position="149"/>
        <end position="232"/>
    </location>
</feature>
<keyword evidence="3 9" id="KW-0479">Metal-binding</keyword>
<dbReference type="HAMAP" id="MF_00183">
    <property type="entry name" value="DXP_reductoisom"/>
    <property type="match status" value="1"/>
</dbReference>
<evidence type="ECO:0000313" key="13">
    <source>
        <dbReference type="EMBL" id="BCS99251.1"/>
    </source>
</evidence>
<feature type="binding site" evidence="9">
    <location>
        <position position="127"/>
    </location>
    <ligand>
        <name>NADPH</name>
        <dbReference type="ChEBI" id="CHEBI:57783"/>
    </ligand>
</feature>
<dbReference type="NCBIfam" id="NF009114">
    <property type="entry name" value="PRK12464.1"/>
    <property type="match status" value="1"/>
</dbReference>
<organism evidence="13 14">
    <name type="scientific">Desulfoluna limicola</name>
    <dbReference type="NCBI Taxonomy" id="2810562"/>
    <lineage>
        <taxon>Bacteria</taxon>
        <taxon>Pseudomonadati</taxon>
        <taxon>Thermodesulfobacteriota</taxon>
        <taxon>Desulfobacteria</taxon>
        <taxon>Desulfobacterales</taxon>
        <taxon>Desulfolunaceae</taxon>
        <taxon>Desulfoluna</taxon>
    </lineage>
</organism>
<dbReference type="SUPFAM" id="SSF51735">
    <property type="entry name" value="NAD(P)-binding Rossmann-fold domains"/>
    <property type="match status" value="1"/>
</dbReference>
<keyword evidence="7 9" id="KW-0414">Isoprene biosynthesis</keyword>
<evidence type="ECO:0000256" key="1">
    <source>
        <dbReference type="ARBA" id="ARBA00005094"/>
    </source>
</evidence>
<feature type="binding site" evidence="9">
    <location>
        <position position="17"/>
    </location>
    <ligand>
        <name>NADPH</name>
        <dbReference type="ChEBI" id="CHEBI:57783"/>
    </ligand>
</feature>
<dbReference type="InterPro" id="IPR036169">
    <property type="entry name" value="DXPR_C_sf"/>
</dbReference>
<comment type="cofactor">
    <cofactor evidence="9">
        <name>Mg(2+)</name>
        <dbReference type="ChEBI" id="CHEBI:18420"/>
    </cofactor>
    <cofactor evidence="9">
        <name>Mn(2+)</name>
        <dbReference type="ChEBI" id="CHEBI:29035"/>
    </cofactor>
</comment>
<evidence type="ECO:0000259" key="11">
    <source>
        <dbReference type="Pfam" id="PF08436"/>
    </source>
</evidence>
<dbReference type="InterPro" id="IPR026877">
    <property type="entry name" value="DXPR_C"/>
</dbReference>
<comment type="similarity">
    <text evidence="2 9">Belongs to the DXR family.</text>
</comment>
<feature type="binding site" evidence="9">
    <location>
        <position position="224"/>
    </location>
    <ligand>
        <name>1-deoxy-D-xylulose 5-phosphate</name>
        <dbReference type="ChEBI" id="CHEBI:57792"/>
    </ligand>
</feature>
<dbReference type="NCBIfam" id="TIGR00243">
    <property type="entry name" value="Dxr"/>
    <property type="match status" value="1"/>
</dbReference>
<dbReference type="InterPro" id="IPR036291">
    <property type="entry name" value="NAD(P)-bd_dom_sf"/>
</dbReference>
<feature type="binding site" evidence="9">
    <location>
        <position position="215"/>
    </location>
    <ligand>
        <name>1-deoxy-D-xylulose 5-phosphate</name>
        <dbReference type="ChEBI" id="CHEBI:57792"/>
    </ligand>
</feature>
<evidence type="ECO:0000256" key="6">
    <source>
        <dbReference type="ARBA" id="ARBA00023211"/>
    </source>
</evidence>
<feature type="binding site" evidence="9">
    <location>
        <position position="155"/>
    </location>
    <ligand>
        <name>1-deoxy-D-xylulose 5-phosphate</name>
        <dbReference type="ChEBI" id="CHEBI:57792"/>
    </ligand>
</feature>
<dbReference type="InterPro" id="IPR003821">
    <property type="entry name" value="DXP_reductoisomerase"/>
</dbReference>
<dbReference type="Pfam" id="PF08436">
    <property type="entry name" value="DXP_redisom_C"/>
    <property type="match status" value="1"/>
</dbReference>
<comment type="catalytic activity">
    <reaction evidence="8">
        <text>2-C-methyl-D-erythritol 4-phosphate + NADP(+) = 1-deoxy-D-xylulose 5-phosphate + NADPH + H(+)</text>
        <dbReference type="Rhea" id="RHEA:13717"/>
        <dbReference type="ChEBI" id="CHEBI:15378"/>
        <dbReference type="ChEBI" id="CHEBI:57783"/>
        <dbReference type="ChEBI" id="CHEBI:57792"/>
        <dbReference type="ChEBI" id="CHEBI:58262"/>
        <dbReference type="ChEBI" id="CHEBI:58349"/>
        <dbReference type="EC" id="1.1.1.267"/>
    </reaction>
    <physiologicalReaction direction="right-to-left" evidence="8">
        <dbReference type="Rhea" id="RHEA:13719"/>
    </physiologicalReaction>
</comment>
<dbReference type="Proteomes" id="UP001320148">
    <property type="component" value="Chromosome"/>
</dbReference>
<dbReference type="SUPFAM" id="SSF69055">
    <property type="entry name" value="1-deoxy-D-xylulose-5-phosphate reductoisomerase, C-terminal domain"/>
    <property type="match status" value="1"/>
</dbReference>
<dbReference type="InterPro" id="IPR013644">
    <property type="entry name" value="DXP_reductoisomerase_C"/>
</dbReference>
<dbReference type="Pfam" id="PF02670">
    <property type="entry name" value="DXP_reductoisom"/>
    <property type="match status" value="1"/>
</dbReference>
<feature type="binding site" evidence="9">
    <location>
        <position position="153"/>
    </location>
    <ligand>
        <name>Mn(2+)</name>
        <dbReference type="ChEBI" id="CHEBI:29035"/>
    </ligand>
</feature>
<feature type="domain" description="1-deoxy-D-xylulose 5-phosphate reductoisomerase N-terminal" evidence="10">
    <location>
        <begin position="8"/>
        <end position="135"/>
    </location>
</feature>
<dbReference type="SUPFAM" id="SSF55347">
    <property type="entry name" value="Glyceraldehyde-3-phosphate dehydrogenase-like, C-terminal domain"/>
    <property type="match status" value="1"/>
</dbReference>
<feature type="binding site" evidence="9">
    <location>
        <position position="224"/>
    </location>
    <ligand>
        <name>Mn(2+)</name>
        <dbReference type="ChEBI" id="CHEBI:29035"/>
    </ligand>
</feature>
<feature type="binding site" evidence="9">
    <location>
        <position position="208"/>
    </location>
    <ligand>
        <name>NADPH</name>
        <dbReference type="ChEBI" id="CHEBI:57783"/>
    </ligand>
</feature>
<sequence length="388" mass="41366">MGSAMKYLTLLGSTGSIGKNVLEIVRLYPDRFGVKALCAATSVELLAAQVREFSPQIACVIDEPHREKLKRLLPAGCRTELLCGVDGYKQAASHADVSMVVSAFVGAAGLVPTLAAIHAGKSIALANKETLVTAGDLVMPLAAEKGVPILPVDSEHSAIFQCMNGENPREVGKLILTASGGPFRSTPVDEMGAITLAQALNHPTWSMGKKITIDSATLMNKGLEVIEAHHLFGTPASRIEVVVHPQSIVHSMVAYVDGVVMAQMGQPDMKGAIAYALNYPQRLDIGMAAPDFAALASLTFEKPDFTKFRCLKLAFEAAEAGGTLPTVLNAANEVAVAAFLEERIAFLDIPRIIETTMDAHGVITRPVLDDVQEADAWARRKATELLCR</sequence>
<gene>
    <name evidence="9 13" type="primary">dxr</name>
    <name evidence="13" type="ORF">DSLASN_48830</name>
</gene>
<keyword evidence="9" id="KW-0460">Magnesium</keyword>
<reference evidence="13 14" key="1">
    <citation type="submission" date="2021-02" db="EMBL/GenBank/DDBJ databases">
        <title>Complete genome of Desulfoluna sp. strain ASN36.</title>
        <authorList>
            <person name="Takahashi A."/>
            <person name="Kojima H."/>
            <person name="Fukui M."/>
        </authorList>
    </citation>
    <scope>NUCLEOTIDE SEQUENCE [LARGE SCALE GENOMIC DNA]</scope>
    <source>
        <strain evidence="13 14">ASN36</strain>
    </source>
</reference>
<evidence type="ECO:0000256" key="4">
    <source>
        <dbReference type="ARBA" id="ARBA00022857"/>
    </source>
</evidence>
<evidence type="ECO:0000256" key="9">
    <source>
        <dbReference type="HAMAP-Rule" id="MF_00183"/>
    </source>
</evidence>
<feature type="binding site" evidence="9">
    <location>
        <position position="202"/>
    </location>
    <ligand>
        <name>1-deoxy-D-xylulose 5-phosphate</name>
        <dbReference type="ChEBI" id="CHEBI:57792"/>
    </ligand>
</feature>
<dbReference type="PANTHER" id="PTHR30525">
    <property type="entry name" value="1-DEOXY-D-XYLULOSE 5-PHOSPHATE REDUCTOISOMERASE"/>
    <property type="match status" value="1"/>
</dbReference>
<evidence type="ECO:0000256" key="8">
    <source>
        <dbReference type="ARBA" id="ARBA00048543"/>
    </source>
</evidence>
<feature type="binding site" evidence="9">
    <location>
        <position position="154"/>
    </location>
    <ligand>
        <name>1-deoxy-D-xylulose 5-phosphate</name>
        <dbReference type="ChEBI" id="CHEBI:57792"/>
    </ligand>
</feature>
<dbReference type="Pfam" id="PF13288">
    <property type="entry name" value="DXPR_C"/>
    <property type="match status" value="1"/>
</dbReference>
<feature type="binding site" evidence="9">
    <location>
        <position position="220"/>
    </location>
    <ligand>
        <name>1-deoxy-D-xylulose 5-phosphate</name>
        <dbReference type="ChEBI" id="CHEBI:57792"/>
    </ligand>
</feature>
<feature type="binding site" evidence="9">
    <location>
        <position position="15"/>
    </location>
    <ligand>
        <name>NADPH</name>
        <dbReference type="ChEBI" id="CHEBI:57783"/>
    </ligand>
</feature>
<feature type="binding site" evidence="9">
    <location>
        <position position="155"/>
    </location>
    <ligand>
        <name>Mn(2+)</name>
        <dbReference type="ChEBI" id="CHEBI:29035"/>
    </ligand>
</feature>
<comment type="function">
    <text evidence="9">Catalyzes the NADPH-dependent rearrangement and reduction of 1-deoxy-D-xylulose-5-phosphate (DXP) to 2-C-methyl-D-erythritol 4-phosphate (MEP).</text>
</comment>
<comment type="pathway">
    <text evidence="1 9">Isoprenoid biosynthesis; isopentenyl diphosphate biosynthesis via DXP pathway; isopentenyl diphosphate from 1-deoxy-D-xylulose 5-phosphate: step 1/6.</text>
</comment>
<dbReference type="InterPro" id="IPR013512">
    <property type="entry name" value="DXP_reductoisomerase_N"/>
</dbReference>
<keyword evidence="14" id="KW-1185">Reference proteome</keyword>
<evidence type="ECO:0000256" key="2">
    <source>
        <dbReference type="ARBA" id="ARBA00006825"/>
    </source>
</evidence>
<feature type="binding site" evidence="9">
    <location>
        <position position="14"/>
    </location>
    <ligand>
        <name>NADPH</name>
        <dbReference type="ChEBI" id="CHEBI:57783"/>
    </ligand>
</feature>
<dbReference type="PIRSF" id="PIRSF006205">
    <property type="entry name" value="Dxp_reductismrs"/>
    <property type="match status" value="1"/>
</dbReference>
<feature type="binding site" evidence="9">
    <location>
        <position position="40"/>
    </location>
    <ligand>
        <name>NADPH</name>
        <dbReference type="ChEBI" id="CHEBI:57783"/>
    </ligand>
</feature>
<evidence type="ECO:0000256" key="5">
    <source>
        <dbReference type="ARBA" id="ARBA00023002"/>
    </source>
</evidence>
<dbReference type="Gene3D" id="1.10.1740.10">
    <property type="match status" value="1"/>
</dbReference>
<feature type="binding site" evidence="9">
    <location>
        <position position="16"/>
    </location>
    <ligand>
        <name>NADPH</name>
        <dbReference type="ChEBI" id="CHEBI:57783"/>
    </ligand>
</feature>
<feature type="binding site" evidence="9">
    <location>
        <position position="128"/>
    </location>
    <ligand>
        <name>1-deoxy-D-xylulose 5-phosphate</name>
        <dbReference type="ChEBI" id="CHEBI:57792"/>
    </ligand>
</feature>
<dbReference type="PANTHER" id="PTHR30525:SF0">
    <property type="entry name" value="1-DEOXY-D-XYLULOSE 5-PHOSPHATE REDUCTOISOMERASE, CHLOROPLASTIC"/>
    <property type="match status" value="1"/>
</dbReference>
<comment type="caution">
    <text evidence="9">Lacks conserved residue(s) required for the propagation of feature annotation.</text>
</comment>
<keyword evidence="5 9" id="KW-0560">Oxidoreductase</keyword>
<proteinExistence type="inferred from homology"/>
<evidence type="ECO:0000256" key="7">
    <source>
        <dbReference type="ARBA" id="ARBA00023229"/>
    </source>
</evidence>
<evidence type="ECO:0000259" key="10">
    <source>
        <dbReference type="Pfam" id="PF02670"/>
    </source>
</evidence>
<dbReference type="Gene3D" id="3.40.50.720">
    <property type="entry name" value="NAD(P)-binding Rossmann-like Domain"/>
    <property type="match status" value="1"/>
</dbReference>
<feature type="binding site" evidence="9">
    <location>
        <position position="221"/>
    </location>
    <ligand>
        <name>1-deoxy-D-xylulose 5-phosphate</name>
        <dbReference type="ChEBI" id="CHEBI:57792"/>
    </ligand>
</feature>
<dbReference type="EC" id="1.1.1.267" evidence="9"/>
<keyword evidence="4 9" id="KW-0521">NADP</keyword>
<name>A0ABM7PPI2_9BACT</name>
<keyword evidence="6 9" id="KW-0464">Manganese</keyword>
<evidence type="ECO:0000259" key="12">
    <source>
        <dbReference type="Pfam" id="PF13288"/>
    </source>
</evidence>
<dbReference type="EMBL" id="AP024488">
    <property type="protein sequence ID" value="BCS99251.1"/>
    <property type="molecule type" value="Genomic_DNA"/>
</dbReference>
<feature type="binding site" evidence="9">
    <location>
        <position position="129"/>
    </location>
    <ligand>
        <name>NADPH</name>
        <dbReference type="ChEBI" id="CHEBI:57783"/>
    </ligand>
</feature>
<evidence type="ECO:0000256" key="3">
    <source>
        <dbReference type="ARBA" id="ARBA00022723"/>
    </source>
</evidence>
<feature type="domain" description="DXP reductoisomerase C-terminal" evidence="12">
    <location>
        <begin position="264"/>
        <end position="380"/>
    </location>
</feature>
<accession>A0ABM7PPI2</accession>
<evidence type="ECO:0000313" key="14">
    <source>
        <dbReference type="Proteomes" id="UP001320148"/>
    </source>
</evidence>